<keyword evidence="2" id="KW-1185">Reference proteome</keyword>
<dbReference type="Proteomes" id="UP001595909">
    <property type="component" value="Unassembled WGS sequence"/>
</dbReference>
<comment type="caution">
    <text evidence="1">The sequence shown here is derived from an EMBL/GenBank/DDBJ whole genome shotgun (WGS) entry which is preliminary data.</text>
</comment>
<evidence type="ECO:0000313" key="2">
    <source>
        <dbReference type="Proteomes" id="UP001595909"/>
    </source>
</evidence>
<protein>
    <submittedName>
        <fullName evidence="1">Uncharacterized protein</fullName>
    </submittedName>
</protein>
<organism evidence="1 2">
    <name type="scientific">Actinomycetospora chibensis</name>
    <dbReference type="NCBI Taxonomy" id="663606"/>
    <lineage>
        <taxon>Bacteria</taxon>
        <taxon>Bacillati</taxon>
        <taxon>Actinomycetota</taxon>
        <taxon>Actinomycetes</taxon>
        <taxon>Pseudonocardiales</taxon>
        <taxon>Pseudonocardiaceae</taxon>
        <taxon>Actinomycetospora</taxon>
    </lineage>
</organism>
<accession>A0ABV9RIQ5</accession>
<gene>
    <name evidence="1" type="ORF">ACFPEL_06380</name>
</gene>
<sequence>MDGVEQSRRSAKAAEVAAATAVSALEVAIEQTRIAERTADSSEKSASASEQAALAAARSTALAQEQNAIARAAHEMSEQPEFHVYKRNVSIDTGAATIEAFYERGPSGIRIRTECRAEYVVMPDFEYINFRDGVQEFEDVSPGKYFEFRVGHALNRGLASAVVDVVFRCTETDEAGGPIRAWPPVIQKIEWTDAEIVQMEERKRSG</sequence>
<reference evidence="2" key="1">
    <citation type="journal article" date="2019" name="Int. J. Syst. Evol. Microbiol.">
        <title>The Global Catalogue of Microorganisms (GCM) 10K type strain sequencing project: providing services to taxonomists for standard genome sequencing and annotation.</title>
        <authorList>
            <consortium name="The Broad Institute Genomics Platform"/>
            <consortium name="The Broad Institute Genome Sequencing Center for Infectious Disease"/>
            <person name="Wu L."/>
            <person name="Ma J."/>
        </authorList>
    </citation>
    <scope>NUCLEOTIDE SEQUENCE [LARGE SCALE GENOMIC DNA]</scope>
    <source>
        <strain evidence="2">CCUG 50347</strain>
    </source>
</reference>
<dbReference type="EMBL" id="JBHSIM010000012">
    <property type="protein sequence ID" value="MFC4832032.1"/>
    <property type="molecule type" value="Genomic_DNA"/>
</dbReference>
<evidence type="ECO:0000313" key="1">
    <source>
        <dbReference type="EMBL" id="MFC4832032.1"/>
    </source>
</evidence>
<name>A0ABV9RIQ5_9PSEU</name>
<dbReference type="RefSeq" id="WP_274188726.1">
    <property type="nucleotide sequence ID" value="NZ_BAABHN010000012.1"/>
</dbReference>
<proteinExistence type="predicted"/>